<sequence>MKLTKLNKIFTVLTAAATLTLLGACGANASKSTDGLAKIKAAGVLKVGTEAQYAPYEFKDANAKFVGADIALAEQIAKDLGVKLEIVDMKFEGIIPSVQSGKVDLGIAAFSNTPERAGVVDFSTNYEASVQKLVVPADKATEYETPKSLAGLKVGAQKGSIQSGLVKEELKDSILFELDKYPTLALEIQNGNIAGLVADEAVANSLVATSNGKLALADYKFTSEAANVGKAALMAKGNTALKAAVDKTIEKMIADGSWQKAYDEAVALAESLGLSE</sequence>
<evidence type="ECO:0000256" key="2">
    <source>
        <dbReference type="SAM" id="SignalP"/>
    </source>
</evidence>
<proteinExistence type="predicted"/>
<dbReference type="PANTHER" id="PTHR35936">
    <property type="entry name" value="MEMBRANE-BOUND LYTIC MUREIN TRANSGLYCOSYLASE F"/>
    <property type="match status" value="1"/>
</dbReference>
<evidence type="ECO:0000259" key="3">
    <source>
        <dbReference type="SMART" id="SM00062"/>
    </source>
</evidence>
<dbReference type="PROSITE" id="PS51257">
    <property type="entry name" value="PROKAR_LIPOPROTEIN"/>
    <property type="match status" value="1"/>
</dbReference>
<keyword evidence="1 2" id="KW-0732">Signal</keyword>
<keyword evidence="5" id="KW-1185">Reference proteome</keyword>
<name>A0ABU1T0Y9_9ACTO</name>
<feature type="chain" id="PRO_5046392460" evidence="2">
    <location>
        <begin position="30"/>
        <end position="276"/>
    </location>
</feature>
<dbReference type="EMBL" id="JAVDUJ010000001">
    <property type="protein sequence ID" value="MDR6938959.1"/>
    <property type="molecule type" value="Genomic_DNA"/>
</dbReference>
<dbReference type="SUPFAM" id="SSF53850">
    <property type="entry name" value="Periplasmic binding protein-like II"/>
    <property type="match status" value="1"/>
</dbReference>
<accession>A0ABU1T0Y9</accession>
<gene>
    <name evidence="4" type="ORF">J2S36_000502</name>
</gene>
<dbReference type="PANTHER" id="PTHR35936:SF17">
    <property type="entry name" value="ARGININE-BINDING EXTRACELLULAR PROTEIN ARTP"/>
    <property type="match status" value="1"/>
</dbReference>
<reference evidence="4 5" key="1">
    <citation type="submission" date="2023-07" db="EMBL/GenBank/DDBJ databases">
        <title>Sequencing the genomes of 1000 actinobacteria strains.</title>
        <authorList>
            <person name="Klenk H.-P."/>
        </authorList>
    </citation>
    <scope>NUCLEOTIDE SEQUENCE [LARGE SCALE GENOMIC DNA]</scope>
    <source>
        <strain evidence="4 5">DSM 15539</strain>
    </source>
</reference>
<dbReference type="CDD" id="cd13530">
    <property type="entry name" value="PBP2_peptides_like"/>
    <property type="match status" value="1"/>
</dbReference>
<organism evidence="4 5">
    <name type="scientific">Arcanobacterium hippocoleae</name>
    <dbReference type="NCBI Taxonomy" id="149017"/>
    <lineage>
        <taxon>Bacteria</taxon>
        <taxon>Bacillati</taxon>
        <taxon>Actinomycetota</taxon>
        <taxon>Actinomycetes</taxon>
        <taxon>Actinomycetales</taxon>
        <taxon>Actinomycetaceae</taxon>
        <taxon>Arcanobacterium</taxon>
    </lineage>
</organism>
<dbReference type="Proteomes" id="UP001266099">
    <property type="component" value="Unassembled WGS sequence"/>
</dbReference>
<comment type="caution">
    <text evidence="4">The sequence shown here is derived from an EMBL/GenBank/DDBJ whole genome shotgun (WGS) entry which is preliminary data.</text>
</comment>
<feature type="domain" description="Solute-binding protein family 3/N-terminal" evidence="3">
    <location>
        <begin position="44"/>
        <end position="269"/>
    </location>
</feature>
<dbReference type="Pfam" id="PF00497">
    <property type="entry name" value="SBP_bac_3"/>
    <property type="match status" value="1"/>
</dbReference>
<evidence type="ECO:0000313" key="4">
    <source>
        <dbReference type="EMBL" id="MDR6938959.1"/>
    </source>
</evidence>
<dbReference type="Gene3D" id="3.40.190.10">
    <property type="entry name" value="Periplasmic binding protein-like II"/>
    <property type="match status" value="2"/>
</dbReference>
<dbReference type="SMART" id="SM00062">
    <property type="entry name" value="PBPb"/>
    <property type="match status" value="1"/>
</dbReference>
<protein>
    <submittedName>
        <fullName evidence="4">Polar amino acid transport system substrate-binding protein</fullName>
    </submittedName>
</protein>
<evidence type="ECO:0000313" key="5">
    <source>
        <dbReference type="Proteomes" id="UP001266099"/>
    </source>
</evidence>
<dbReference type="RefSeq" id="WP_309955196.1">
    <property type="nucleotide sequence ID" value="NZ_JAVDUJ010000001.1"/>
</dbReference>
<evidence type="ECO:0000256" key="1">
    <source>
        <dbReference type="ARBA" id="ARBA00022729"/>
    </source>
</evidence>
<dbReference type="InterPro" id="IPR001638">
    <property type="entry name" value="Solute-binding_3/MltF_N"/>
</dbReference>
<feature type="signal peptide" evidence="2">
    <location>
        <begin position="1"/>
        <end position="29"/>
    </location>
</feature>